<keyword evidence="10" id="KW-1185">Reference proteome</keyword>
<feature type="region of interest" description="Disordered" evidence="6">
    <location>
        <begin position="15"/>
        <end position="67"/>
    </location>
</feature>
<dbReference type="EMBL" id="JAGTJQ010000003">
    <property type="protein sequence ID" value="KAH7035047.1"/>
    <property type="molecule type" value="Genomic_DNA"/>
</dbReference>
<keyword evidence="3" id="KW-0235">DNA replication</keyword>
<evidence type="ECO:0000256" key="5">
    <source>
        <dbReference type="ARBA" id="ARBA00023242"/>
    </source>
</evidence>
<dbReference type="Proteomes" id="UP000756346">
    <property type="component" value="Unassembled WGS sequence"/>
</dbReference>
<dbReference type="Pfam" id="PF18137">
    <property type="entry name" value="WHD_ORC"/>
    <property type="match status" value="1"/>
</dbReference>
<dbReference type="RefSeq" id="XP_046015140.1">
    <property type="nucleotide sequence ID" value="XM_046158320.1"/>
</dbReference>
<gene>
    <name evidence="9" type="ORF">B0I36DRAFT_360492</name>
</gene>
<dbReference type="CDD" id="cd20704">
    <property type="entry name" value="Orc3"/>
    <property type="match status" value="1"/>
</dbReference>
<dbReference type="GeneID" id="70187866"/>
<name>A0A9P8YB56_9PEZI</name>
<dbReference type="Pfam" id="PF07034">
    <property type="entry name" value="ORC3_N"/>
    <property type="match status" value="1"/>
</dbReference>
<feature type="compositionally biased region" description="Basic and acidic residues" evidence="6">
    <location>
        <begin position="57"/>
        <end position="66"/>
    </location>
</feature>
<keyword evidence="5" id="KW-0539">Nucleus</keyword>
<evidence type="ECO:0000256" key="6">
    <source>
        <dbReference type="SAM" id="MobiDB-lite"/>
    </source>
</evidence>
<sequence length="719" mass="80395">MAVIEELDEAIQETEHKAAYIYNPDEDELDGSSRPSKRRKVSKKQDRTAFNGVPDSKSGRYADGPRHFPPLLDGAEDEVLVRIRQDLFEQPWGLIEDRIKKVLRDANHKTLDEVAGYLQTAAEEIPSNKIPTAFIITGASIASQDLLFEQLSETLQTQAESLVVRLRSSDVSNLRSTLTKIIQSATSKGAPDDEDQELTTSRDGRKFLKYDLEALHVQLRNHERRNVVIVFQDSEGFDGGLLSDLIMLFHSWLDRIPFALVFGVATSVELLQARLLKSTCRYLHGAQFDVEQSASIVNRIFKTAICHADLPLRFGPSTTQALLDRQRDQVAGMSVFVESLKYLHMCHYYANPLSFLLQEDVNTGLLKQEHFDMLRSLSSFRHIVETAVGNGDSTHAKKLLVDDSYLSSFVAETMHSLRAWRIKLLRTVKILEHIQDGEHGFTELYLDALSQGSRPDAKDSTSLGSIERLDPGQAIDLSNRLLRVIQEGDEALGLEGWAGDEQSMVQLLESASLGIQGLQSRAQANGHALRSKHSSQAKVLRTTVVAQKVQLSHDTATLTDEDNEYTELLRRLNTELSALVHIDAAEDLPFHEIWLYDTKSPHKDVFVPRPRTVIERALSQPHDYLGCSCCKSGDGQLAPSLPATAIVYQLYLETGSLINVADLWSAYLAIVGEDNEGGLDERTALVLFYRALAELKTMGFVKQTRKKADHIAKLAWKGL</sequence>
<dbReference type="PANTHER" id="PTHR12748">
    <property type="entry name" value="ORIGIN RECOGNITION COMPLEX SUBUNIT 3"/>
    <property type="match status" value="1"/>
</dbReference>
<dbReference type="InterPro" id="IPR040855">
    <property type="entry name" value="ORC_WH_C"/>
</dbReference>
<dbReference type="GO" id="GO:0031261">
    <property type="term" value="C:DNA replication preinitiation complex"/>
    <property type="evidence" value="ECO:0007669"/>
    <property type="project" value="TreeGrafter"/>
</dbReference>
<dbReference type="GO" id="GO:0005656">
    <property type="term" value="C:nuclear pre-replicative complex"/>
    <property type="evidence" value="ECO:0007669"/>
    <property type="project" value="TreeGrafter"/>
</dbReference>
<keyword evidence="4" id="KW-0238">DNA-binding</keyword>
<dbReference type="GO" id="GO:0003688">
    <property type="term" value="F:DNA replication origin binding"/>
    <property type="evidence" value="ECO:0007669"/>
    <property type="project" value="TreeGrafter"/>
</dbReference>
<dbReference type="GO" id="GO:0005664">
    <property type="term" value="C:nuclear origin of replication recognition complex"/>
    <property type="evidence" value="ECO:0007669"/>
    <property type="project" value="InterPro"/>
</dbReference>
<comment type="subcellular location">
    <subcellularLocation>
        <location evidence="1">Nucleus</location>
    </subcellularLocation>
</comment>
<evidence type="ECO:0000256" key="4">
    <source>
        <dbReference type="ARBA" id="ARBA00023125"/>
    </source>
</evidence>
<dbReference type="GO" id="GO:0006270">
    <property type="term" value="P:DNA replication initiation"/>
    <property type="evidence" value="ECO:0007669"/>
    <property type="project" value="TreeGrafter"/>
</dbReference>
<evidence type="ECO:0000313" key="10">
    <source>
        <dbReference type="Proteomes" id="UP000756346"/>
    </source>
</evidence>
<dbReference type="PANTHER" id="PTHR12748:SF0">
    <property type="entry name" value="ORIGIN RECOGNITION COMPLEX SUBUNIT 3"/>
    <property type="match status" value="1"/>
</dbReference>
<feature type="domain" description="Origin recognition complex subunit 3 N-terminal" evidence="7">
    <location>
        <begin position="49"/>
        <end position="356"/>
    </location>
</feature>
<evidence type="ECO:0000259" key="8">
    <source>
        <dbReference type="Pfam" id="PF18137"/>
    </source>
</evidence>
<protein>
    <submittedName>
        <fullName evidence="9">Origin recognition complex subunit</fullName>
    </submittedName>
</protein>
<comment type="caution">
    <text evidence="9">The sequence shown here is derived from an EMBL/GenBank/DDBJ whole genome shotgun (WGS) entry which is preliminary data.</text>
</comment>
<evidence type="ECO:0000259" key="7">
    <source>
        <dbReference type="Pfam" id="PF07034"/>
    </source>
</evidence>
<evidence type="ECO:0000313" key="9">
    <source>
        <dbReference type="EMBL" id="KAH7035047.1"/>
    </source>
</evidence>
<dbReference type="InterPro" id="IPR045667">
    <property type="entry name" value="ORC3_N"/>
</dbReference>
<evidence type="ECO:0000256" key="2">
    <source>
        <dbReference type="ARBA" id="ARBA00010977"/>
    </source>
</evidence>
<evidence type="ECO:0000256" key="1">
    <source>
        <dbReference type="ARBA" id="ARBA00004123"/>
    </source>
</evidence>
<accession>A0A9P8YB56</accession>
<feature type="domain" description="Origin recognition complex subunit 3 winged helix C-terminal" evidence="8">
    <location>
        <begin position="611"/>
        <end position="716"/>
    </location>
</feature>
<reference evidence="9" key="1">
    <citation type="journal article" date="2021" name="Nat. Commun.">
        <title>Genetic determinants of endophytism in the Arabidopsis root mycobiome.</title>
        <authorList>
            <person name="Mesny F."/>
            <person name="Miyauchi S."/>
            <person name="Thiergart T."/>
            <person name="Pickel B."/>
            <person name="Atanasova L."/>
            <person name="Karlsson M."/>
            <person name="Huettel B."/>
            <person name="Barry K.W."/>
            <person name="Haridas S."/>
            <person name="Chen C."/>
            <person name="Bauer D."/>
            <person name="Andreopoulos W."/>
            <person name="Pangilinan J."/>
            <person name="LaButti K."/>
            <person name="Riley R."/>
            <person name="Lipzen A."/>
            <person name="Clum A."/>
            <person name="Drula E."/>
            <person name="Henrissat B."/>
            <person name="Kohler A."/>
            <person name="Grigoriev I.V."/>
            <person name="Martin F.M."/>
            <person name="Hacquard S."/>
        </authorList>
    </citation>
    <scope>NUCLEOTIDE SEQUENCE</scope>
    <source>
        <strain evidence="9">MPI-CAGE-CH-0230</strain>
    </source>
</reference>
<dbReference type="InterPro" id="IPR020795">
    <property type="entry name" value="ORC3"/>
</dbReference>
<organism evidence="9 10">
    <name type="scientific">Microdochium trichocladiopsis</name>
    <dbReference type="NCBI Taxonomy" id="1682393"/>
    <lineage>
        <taxon>Eukaryota</taxon>
        <taxon>Fungi</taxon>
        <taxon>Dikarya</taxon>
        <taxon>Ascomycota</taxon>
        <taxon>Pezizomycotina</taxon>
        <taxon>Sordariomycetes</taxon>
        <taxon>Xylariomycetidae</taxon>
        <taxon>Xylariales</taxon>
        <taxon>Microdochiaceae</taxon>
        <taxon>Microdochium</taxon>
    </lineage>
</organism>
<dbReference type="AlphaFoldDB" id="A0A9P8YB56"/>
<dbReference type="OrthoDB" id="10265211at2759"/>
<proteinExistence type="inferred from homology"/>
<comment type="similarity">
    <text evidence="2">Belongs to the ORC3 family.</text>
</comment>
<evidence type="ECO:0000256" key="3">
    <source>
        <dbReference type="ARBA" id="ARBA00022705"/>
    </source>
</evidence>